<gene>
    <name evidence="7" type="primary">ureG</name>
    <name evidence="7" type="ORF">DFR87_00490</name>
</gene>
<evidence type="ECO:0000259" key="6">
    <source>
        <dbReference type="Pfam" id="PF02492"/>
    </source>
</evidence>
<evidence type="ECO:0000256" key="3">
    <source>
        <dbReference type="ARBA" id="ARBA00022988"/>
    </source>
</evidence>
<dbReference type="GO" id="GO:0043419">
    <property type="term" value="P:urea catabolic process"/>
    <property type="evidence" value="ECO:0007669"/>
    <property type="project" value="InterPro"/>
</dbReference>
<dbReference type="InterPro" id="IPR003495">
    <property type="entry name" value="CobW/HypB/UreG_nucleotide-bd"/>
</dbReference>
<dbReference type="EMBL" id="CP029287">
    <property type="protein sequence ID" value="AWR98438.1"/>
    <property type="molecule type" value="Genomic_DNA"/>
</dbReference>
<dbReference type="SUPFAM" id="SSF52540">
    <property type="entry name" value="P-loop containing nucleoside triphosphate hydrolases"/>
    <property type="match status" value="1"/>
</dbReference>
<keyword evidence="3" id="KW-0996">Nickel insertion</keyword>
<dbReference type="OrthoDB" id="812at2157"/>
<keyword evidence="2" id="KW-0547">Nucleotide-binding</keyword>
<organism evidence="7 8">
    <name type="scientific">Metallosphaera hakonensis JCM 8857 = DSM 7519</name>
    <dbReference type="NCBI Taxonomy" id="1293036"/>
    <lineage>
        <taxon>Archaea</taxon>
        <taxon>Thermoproteota</taxon>
        <taxon>Thermoprotei</taxon>
        <taxon>Sulfolobales</taxon>
        <taxon>Sulfolobaceae</taxon>
        <taxon>Metallosphaera</taxon>
    </lineage>
</organism>
<dbReference type="InterPro" id="IPR027417">
    <property type="entry name" value="P-loop_NTPase"/>
</dbReference>
<evidence type="ECO:0000256" key="2">
    <source>
        <dbReference type="ARBA" id="ARBA00022741"/>
    </source>
</evidence>
<evidence type="ECO:0000256" key="1">
    <source>
        <dbReference type="ARBA" id="ARBA00005732"/>
    </source>
</evidence>
<dbReference type="Pfam" id="PF02492">
    <property type="entry name" value="cobW"/>
    <property type="match status" value="1"/>
</dbReference>
<dbReference type="InterPro" id="IPR004400">
    <property type="entry name" value="UreG"/>
</dbReference>
<dbReference type="KEGG" id="mhk:DFR87_00490"/>
<keyword evidence="4" id="KW-0342">GTP-binding</keyword>
<name>A0A2U9IQW1_9CREN</name>
<keyword evidence="5" id="KW-0143">Chaperone</keyword>
<dbReference type="PANTHER" id="PTHR31715">
    <property type="entry name" value="UREASE ACCESSORY PROTEIN G"/>
    <property type="match status" value="1"/>
</dbReference>
<dbReference type="PIRSF" id="PIRSF005624">
    <property type="entry name" value="Ni-bind_GTPase"/>
    <property type="match status" value="1"/>
</dbReference>
<dbReference type="GO" id="GO:0003924">
    <property type="term" value="F:GTPase activity"/>
    <property type="evidence" value="ECO:0007669"/>
    <property type="project" value="InterPro"/>
</dbReference>
<accession>A0A2U9IQW1</accession>
<reference evidence="8" key="3">
    <citation type="submission" date="2020-03" db="EMBL/GenBank/DDBJ databases">
        <title>Sequencing and Assembly of Multiple Reported Metal-Biooxidizing Members of the Extremely Thermoacidophilic Archaeal Family Sulfolobaceae.</title>
        <authorList>
            <person name="Counts J.A."/>
            <person name="Kelly R.M."/>
        </authorList>
    </citation>
    <scope>NUCLEOTIDE SEQUENCE [LARGE SCALE GENOMIC DNA]</scope>
    <source>
        <strain evidence="8">HO1-1</strain>
    </source>
</reference>
<dbReference type="GeneID" id="36833774"/>
<dbReference type="PANTHER" id="PTHR31715:SF0">
    <property type="entry name" value="UREASE ACCESSORY PROTEIN G"/>
    <property type="match status" value="1"/>
</dbReference>
<dbReference type="GO" id="GO:0016151">
    <property type="term" value="F:nickel cation binding"/>
    <property type="evidence" value="ECO:0007669"/>
    <property type="project" value="InterPro"/>
</dbReference>
<dbReference type="Proteomes" id="UP000247586">
    <property type="component" value="Chromosome"/>
</dbReference>
<dbReference type="AlphaFoldDB" id="A0A2U9IQW1"/>
<dbReference type="RefSeq" id="WP_110368673.1">
    <property type="nucleotide sequence ID" value="NZ_CP029287.2"/>
</dbReference>
<dbReference type="NCBIfam" id="TIGR00101">
    <property type="entry name" value="ureG"/>
    <property type="match status" value="1"/>
</dbReference>
<comment type="similarity">
    <text evidence="1">Belongs to the SIMIBI class G3E GTPase family. UreG subfamily.</text>
</comment>
<reference evidence="7 8" key="1">
    <citation type="submission" date="2018-05" db="EMBL/GenBank/DDBJ databases">
        <title>Complete Genome Sequences of Extremely Thermoacidophilic, Metal-Mobilizing Type-Strain Members of the Archaeal Family Sulfolobaceae: Acidianus brierleyi DSM-1651T, Acidianus sulfidivorans DSM-18786T, Metallosphaera hakonensis DSM-7519T, and Metallosphaera prunae DSM-10039T.</title>
        <authorList>
            <person name="Counts J.A."/>
            <person name="Kelly R.M."/>
        </authorList>
    </citation>
    <scope>NUCLEOTIDE SEQUENCE [LARGE SCALE GENOMIC DNA]</scope>
    <source>
        <strain evidence="7 8">HO1-1</strain>
    </source>
</reference>
<evidence type="ECO:0000313" key="8">
    <source>
        <dbReference type="Proteomes" id="UP000247586"/>
    </source>
</evidence>
<evidence type="ECO:0000256" key="5">
    <source>
        <dbReference type="ARBA" id="ARBA00023186"/>
    </source>
</evidence>
<reference evidence="8" key="2">
    <citation type="submission" date="2020-03" db="EMBL/GenBank/DDBJ databases">
        <title>Complete Genome Sequences of Extremely Thermoacidophilic, Metal-Mobilizing Type-Strain Members of the Archaeal Family Sulfolobaceae: Acidianus brierleyi DSM-1651T, Acidianus sulfidivorans DSM-18786T, Metallosphaera hakonensis DSM-7519T, and Metallosphaera prunae DSM-10039T.</title>
        <authorList>
            <person name="Counts J.A."/>
            <person name="Kelly R.M."/>
        </authorList>
    </citation>
    <scope>NUCLEOTIDE SEQUENCE [LARGE SCALE GENOMIC DNA]</scope>
    <source>
        <strain evidence="8">HO1-1</strain>
    </source>
</reference>
<dbReference type="STRING" id="1293036.GCA_001315825_01764"/>
<dbReference type="GO" id="GO:0005525">
    <property type="term" value="F:GTP binding"/>
    <property type="evidence" value="ECO:0007669"/>
    <property type="project" value="UniProtKB-KW"/>
</dbReference>
<evidence type="ECO:0000313" key="7">
    <source>
        <dbReference type="EMBL" id="AWR98438.1"/>
    </source>
</evidence>
<protein>
    <submittedName>
        <fullName evidence="7">Urease accessory protein UreG</fullName>
    </submittedName>
</protein>
<dbReference type="Gene3D" id="3.40.50.300">
    <property type="entry name" value="P-loop containing nucleotide triphosphate hydrolases"/>
    <property type="match status" value="1"/>
</dbReference>
<sequence length="213" mass="23072">MIRVGILGPVGSGKTSLIEFLTVVYVKRGVKVGILTNDVVSAHDAMRIYRNLVERDRIIPRENLLGLVTGGCPHTAIREDPSLNIRALETLQERSNPDIVFIESGGDNVMSTFSSSLADYVIFVLDTSAGDKYPGKGGIGITESDLLVVNKIDIAPLVNADLNKMREDAQRVRRGKPNVFVSLKTGEGTTDLVKILDGELGIEELLKRGGQGK</sequence>
<keyword evidence="8" id="KW-1185">Reference proteome</keyword>
<feature type="domain" description="CobW/HypB/UreG nucleotide-binding" evidence="6">
    <location>
        <begin position="4"/>
        <end position="178"/>
    </location>
</feature>
<evidence type="ECO:0000256" key="4">
    <source>
        <dbReference type="ARBA" id="ARBA00023134"/>
    </source>
</evidence>
<proteinExistence type="inferred from homology"/>